<keyword evidence="1" id="KW-0472">Membrane</keyword>
<keyword evidence="1" id="KW-0812">Transmembrane</keyword>
<accession>A0ABT6WGY6</accession>
<protein>
    <submittedName>
        <fullName evidence="2">Uncharacterized protein</fullName>
    </submittedName>
</protein>
<keyword evidence="1" id="KW-1133">Transmembrane helix</keyword>
<evidence type="ECO:0000313" key="3">
    <source>
        <dbReference type="Proteomes" id="UP001241758"/>
    </source>
</evidence>
<keyword evidence="3" id="KW-1185">Reference proteome</keyword>
<proteinExistence type="predicted"/>
<dbReference type="Proteomes" id="UP001241758">
    <property type="component" value="Unassembled WGS sequence"/>
</dbReference>
<name>A0ABT6WGY6_9ACTN</name>
<feature type="transmembrane region" description="Helical" evidence="1">
    <location>
        <begin position="268"/>
        <end position="285"/>
    </location>
</feature>
<dbReference type="EMBL" id="JASCTH010000005">
    <property type="protein sequence ID" value="MDI6098986.1"/>
    <property type="molecule type" value="Genomic_DNA"/>
</dbReference>
<organism evidence="2 3">
    <name type="scientific">Actinoplanes sandaracinus</name>
    <dbReference type="NCBI Taxonomy" id="3045177"/>
    <lineage>
        <taxon>Bacteria</taxon>
        <taxon>Bacillati</taxon>
        <taxon>Actinomycetota</taxon>
        <taxon>Actinomycetes</taxon>
        <taxon>Micromonosporales</taxon>
        <taxon>Micromonosporaceae</taxon>
        <taxon>Actinoplanes</taxon>
    </lineage>
</organism>
<sequence length="315" mass="34490">MRSTEIRDAPPSPPGALIRGAFLRPIPGVHLRRRHRLLIDEVWYFALEKNRWPTYAELDRRLDHNCDLALDQVKDTLPRGLLHRVGRGEHTDRDEPAVMALTVAGVCATGRGRRELQLFLDAVRYAAKVQREYEPPAGDPQRLPVLTSQALATHLGREGGPGDGLLARVGLLLCSEPWCSRRASPSAGGWAFDIDRGVRRFRDVTTLKDYCRLRRRPARVGTASHAPGDGQAVVPAPAGGSEAIMAVLTGVGAYLAGLQVHWQLPRTGSLVVLLTITASALTAALRQRRWPWRPAPTVLLLALAALAAVCFALTF</sequence>
<evidence type="ECO:0000313" key="2">
    <source>
        <dbReference type="EMBL" id="MDI6098986.1"/>
    </source>
</evidence>
<reference evidence="2 3" key="1">
    <citation type="submission" date="2023-05" db="EMBL/GenBank/DDBJ databases">
        <title>Actinoplanes sp. NEAU-A12 genome sequencing.</title>
        <authorList>
            <person name="Wang Z.-S."/>
        </authorList>
    </citation>
    <scope>NUCLEOTIDE SEQUENCE [LARGE SCALE GENOMIC DNA]</scope>
    <source>
        <strain evidence="2 3">NEAU-A12</strain>
    </source>
</reference>
<dbReference type="RefSeq" id="WP_282758924.1">
    <property type="nucleotide sequence ID" value="NZ_JASCTH010000005.1"/>
</dbReference>
<evidence type="ECO:0000256" key="1">
    <source>
        <dbReference type="SAM" id="Phobius"/>
    </source>
</evidence>
<comment type="caution">
    <text evidence="2">The sequence shown here is derived from an EMBL/GenBank/DDBJ whole genome shotgun (WGS) entry which is preliminary data.</text>
</comment>
<feature type="transmembrane region" description="Helical" evidence="1">
    <location>
        <begin position="297"/>
        <end position="314"/>
    </location>
</feature>
<gene>
    <name evidence="2" type="ORF">QLQ12_10275</name>
</gene>